<dbReference type="CDD" id="cd00564">
    <property type="entry name" value="TMP_TenI"/>
    <property type="match status" value="1"/>
</dbReference>
<dbReference type="EMBL" id="CP147407">
    <property type="protein sequence ID" value="WXB96171.1"/>
    <property type="molecule type" value="Genomic_DNA"/>
</dbReference>
<evidence type="ECO:0000313" key="4">
    <source>
        <dbReference type="EMBL" id="WXB96171.1"/>
    </source>
</evidence>
<dbReference type="InterPro" id="IPR036206">
    <property type="entry name" value="ThiamineP_synth_sf"/>
</dbReference>
<feature type="domain" description="Thiamine phosphate synthase/TenI" evidence="3">
    <location>
        <begin position="21"/>
        <end position="179"/>
    </location>
</feature>
<dbReference type="RefSeq" id="WP_035412299.1">
    <property type="nucleotide sequence ID" value="NZ_CP147407.1"/>
</dbReference>
<evidence type="ECO:0000259" key="3">
    <source>
        <dbReference type="Pfam" id="PF02581"/>
    </source>
</evidence>
<dbReference type="Proteomes" id="UP001377337">
    <property type="component" value="Chromosome"/>
</dbReference>
<evidence type="ECO:0000256" key="2">
    <source>
        <dbReference type="ARBA" id="ARBA00022977"/>
    </source>
</evidence>
<evidence type="ECO:0000313" key="5">
    <source>
        <dbReference type="Proteomes" id="UP001377337"/>
    </source>
</evidence>
<accession>A0ABZ2NEU0</accession>
<dbReference type="InterPro" id="IPR013785">
    <property type="entry name" value="Aldolase_TIM"/>
</dbReference>
<dbReference type="InterPro" id="IPR022998">
    <property type="entry name" value="ThiamineP_synth_TenI"/>
</dbReference>
<proteinExistence type="predicted"/>
<organism evidence="4 5">
    <name type="scientific">Metabacillus sediminis</name>
    <dbReference type="NCBI Taxonomy" id="3117746"/>
    <lineage>
        <taxon>Bacteria</taxon>
        <taxon>Bacillati</taxon>
        <taxon>Bacillota</taxon>
        <taxon>Bacilli</taxon>
        <taxon>Bacillales</taxon>
        <taxon>Bacillaceae</taxon>
        <taxon>Metabacillus</taxon>
    </lineage>
</organism>
<gene>
    <name evidence="4" type="ORF">WCV65_16755</name>
</gene>
<dbReference type="Gene3D" id="3.20.20.70">
    <property type="entry name" value="Aldolase class I"/>
    <property type="match status" value="1"/>
</dbReference>
<reference evidence="4 5" key="1">
    <citation type="submission" date="2024-02" db="EMBL/GenBank/DDBJ databases">
        <title>Seven novel Bacillus-like species.</title>
        <authorList>
            <person name="Liu G."/>
        </authorList>
    </citation>
    <scope>NUCLEOTIDE SEQUENCE [LARGE SCALE GENOMIC DNA]</scope>
    <source>
        <strain evidence="4 5">FJAT-52054</strain>
    </source>
</reference>
<protein>
    <submittedName>
        <fullName evidence="4">Thiamine phosphate synthase</fullName>
    </submittedName>
</protein>
<keyword evidence="2" id="KW-0784">Thiamine biosynthesis</keyword>
<dbReference type="PANTHER" id="PTHR20857">
    <property type="entry name" value="THIAMINE-PHOSPHATE PYROPHOSPHORYLASE"/>
    <property type="match status" value="1"/>
</dbReference>
<evidence type="ECO:0000256" key="1">
    <source>
        <dbReference type="ARBA" id="ARBA00004948"/>
    </source>
</evidence>
<sequence length="204" mass="22210">MEFHVVTNGKLGFEEITEFMKLAGSKIDYLHIREKEKTAMEIYEGVRFLIASGIPEEKLILNDRTDIAAAAGVRRVQLGYRSLSPSVVKSAVPDIHAGQSVHSLKEALSAEESGADSVLFGHLFETESKKGVQPKGIESAKKLACRLSVDVLAIGGIEPMHIQALSEGKIAGFAVMSGIWESRSPVRAAEEYRNAITACKEVRL</sequence>
<comment type="pathway">
    <text evidence="1">Cofactor biosynthesis; thiamine diphosphate biosynthesis.</text>
</comment>
<keyword evidence="5" id="KW-1185">Reference proteome</keyword>
<dbReference type="Pfam" id="PF02581">
    <property type="entry name" value="TMP-TENI"/>
    <property type="match status" value="1"/>
</dbReference>
<dbReference type="PANTHER" id="PTHR20857:SF22">
    <property type="entry name" value="THIAZOLE TAUTOMERASE"/>
    <property type="match status" value="1"/>
</dbReference>
<dbReference type="SUPFAM" id="SSF51391">
    <property type="entry name" value="Thiamin phosphate synthase"/>
    <property type="match status" value="1"/>
</dbReference>
<name>A0ABZ2NEU0_9BACI</name>